<dbReference type="EMBL" id="PNFV01000017">
    <property type="protein sequence ID" value="PMB81869.1"/>
    <property type="molecule type" value="Genomic_DNA"/>
</dbReference>
<protein>
    <submittedName>
        <fullName evidence="2">ROK family protein</fullName>
    </submittedName>
</protein>
<comment type="caution">
    <text evidence="2">The sequence shown here is derived from an EMBL/GenBank/DDBJ whole genome shotgun (WGS) entry which is preliminary data.</text>
</comment>
<sequence>MARQYLSIDVGGTAVKSARIDHSGNIIAKKRTATPRNRAAFLHLLTTIVDQQPGVVAICLSVPGIVNPTTGVVKFTGALAFMGQVSLADYLCQYAGLPVYVGNDANCATLAELWLGNLTGVANGAVITLGTSVGGGLVINGQLVHGPHFRAGELSAIINNYDHTNSHQATVGASTSAVKMITAVAQACNLPNSTDGRQAFEVINQRQSPAWPIFTAFCRRVAVLMVNVQAVVDLDRILIGGGISAQPILISEVRHQFRLLQEADRRLMDDIQMPTIKAARFGNGANLLGALYGLLLKIEEDKR</sequence>
<dbReference type="PANTHER" id="PTHR18964">
    <property type="entry name" value="ROK (REPRESSOR, ORF, KINASE) FAMILY"/>
    <property type="match status" value="1"/>
</dbReference>
<dbReference type="Pfam" id="PF00480">
    <property type="entry name" value="ROK"/>
    <property type="match status" value="1"/>
</dbReference>
<dbReference type="Proteomes" id="UP000239920">
    <property type="component" value="Unassembled WGS sequence"/>
</dbReference>
<evidence type="ECO:0000313" key="2">
    <source>
        <dbReference type="EMBL" id="PMB81869.1"/>
    </source>
</evidence>
<dbReference type="InterPro" id="IPR000600">
    <property type="entry name" value="ROK"/>
</dbReference>
<dbReference type="RefSeq" id="WP_104689384.1">
    <property type="nucleotide sequence ID" value="NZ_JBKTHY010000024.1"/>
</dbReference>
<comment type="similarity">
    <text evidence="1">Belongs to the ROK (NagC/XylR) family.</text>
</comment>
<dbReference type="CDD" id="cd24152">
    <property type="entry name" value="ASKHA_NBD_ROK-like"/>
    <property type="match status" value="1"/>
</dbReference>
<dbReference type="PANTHER" id="PTHR18964:SF170">
    <property type="entry name" value="SUGAR KINASE"/>
    <property type="match status" value="1"/>
</dbReference>
<dbReference type="Gene3D" id="3.30.420.40">
    <property type="match status" value="2"/>
</dbReference>
<dbReference type="OrthoDB" id="9795247at2"/>
<gene>
    <name evidence="2" type="ORF">CK797_08900</name>
</gene>
<dbReference type="SUPFAM" id="SSF53067">
    <property type="entry name" value="Actin-like ATPase domain"/>
    <property type="match status" value="1"/>
</dbReference>
<evidence type="ECO:0000313" key="3">
    <source>
        <dbReference type="Proteomes" id="UP000239920"/>
    </source>
</evidence>
<dbReference type="AlphaFoldDB" id="A0A2J6NKK2"/>
<accession>A0A2J6NKK2</accession>
<dbReference type="InterPro" id="IPR043129">
    <property type="entry name" value="ATPase_NBD"/>
</dbReference>
<proteinExistence type="inferred from homology"/>
<evidence type="ECO:0000256" key="1">
    <source>
        <dbReference type="ARBA" id="ARBA00006479"/>
    </source>
</evidence>
<reference evidence="2 3" key="1">
    <citation type="submission" date="2017-09" db="EMBL/GenBank/DDBJ databases">
        <title>Bacterial strain isolated from the female urinary microbiota.</title>
        <authorList>
            <person name="Thomas-White K."/>
            <person name="Kumar N."/>
            <person name="Forster S."/>
            <person name="Putonti C."/>
            <person name="Lawley T."/>
            <person name="Wolfe A.J."/>
        </authorList>
    </citation>
    <scope>NUCLEOTIDE SEQUENCE [LARGE SCALE GENOMIC DNA]</scope>
    <source>
        <strain evidence="2 3">UMB0683</strain>
    </source>
</reference>
<organism evidence="2 3">
    <name type="scientific">Limosilactobacillus pontis</name>
    <dbReference type="NCBI Taxonomy" id="35787"/>
    <lineage>
        <taxon>Bacteria</taxon>
        <taxon>Bacillati</taxon>
        <taxon>Bacillota</taxon>
        <taxon>Bacilli</taxon>
        <taxon>Lactobacillales</taxon>
        <taxon>Lactobacillaceae</taxon>
        <taxon>Limosilactobacillus</taxon>
    </lineage>
</organism>
<name>A0A2J6NKK2_9LACO</name>